<comment type="similarity">
    <text evidence="2 10 12">Belongs to the GrpE family.</text>
</comment>
<dbReference type="GO" id="GO:0006457">
    <property type="term" value="P:protein folding"/>
    <property type="evidence" value="ECO:0007669"/>
    <property type="project" value="InterPro"/>
</dbReference>
<dbReference type="SUPFAM" id="SSF51064">
    <property type="entry name" value="Head domain of nucleotide exchange factor GrpE"/>
    <property type="match status" value="1"/>
</dbReference>
<dbReference type="GO" id="GO:0042803">
    <property type="term" value="F:protein homodimerization activity"/>
    <property type="evidence" value="ECO:0007669"/>
    <property type="project" value="InterPro"/>
</dbReference>
<evidence type="ECO:0000256" key="11">
    <source>
        <dbReference type="RuleBase" id="RU000639"/>
    </source>
</evidence>
<dbReference type="InterPro" id="IPR000740">
    <property type="entry name" value="GrpE"/>
</dbReference>
<accession>A0A3G3JU24</accession>
<comment type="function">
    <text evidence="7 10 11">Participates actively in the response to hyperosmotic and heat shock by preventing the aggregation of stress-denatured proteins, in association with DnaK and GrpE. It is the nucleotide exchange factor for DnaK and may function as a thermosensor. Unfolded proteins bind initially to DnaJ; upon interaction with the DnaJ-bound protein, DnaK hydrolyzes its bound ATP, resulting in the formation of a stable complex. GrpE releases ADP from DnaK; ATP binding to DnaK triggers the release of the substrate protein, thus completing the reaction cycle. Several rounds of ATP-dependent interactions between DnaJ, DnaK and GrpE are required for fully efficient folding.</text>
</comment>
<gene>
    <name evidence="10 14" type="primary">grpE</name>
    <name evidence="14" type="ORF">EAV92_03530</name>
</gene>
<dbReference type="Pfam" id="PF01025">
    <property type="entry name" value="GrpE"/>
    <property type="match status" value="1"/>
</dbReference>
<dbReference type="PRINTS" id="PR00773">
    <property type="entry name" value="GRPEPROTEIN"/>
</dbReference>
<evidence type="ECO:0000256" key="7">
    <source>
        <dbReference type="ARBA" id="ARBA00053401"/>
    </source>
</evidence>
<comment type="subunit">
    <text evidence="3 10">Homodimer.</text>
</comment>
<dbReference type="GO" id="GO:0000774">
    <property type="term" value="F:adenyl-nucleotide exchange factor activity"/>
    <property type="evidence" value="ECO:0007669"/>
    <property type="project" value="InterPro"/>
</dbReference>
<evidence type="ECO:0000256" key="6">
    <source>
        <dbReference type="ARBA" id="ARBA00023186"/>
    </source>
</evidence>
<evidence type="ECO:0000313" key="14">
    <source>
        <dbReference type="EMBL" id="AYQ71725.1"/>
    </source>
</evidence>
<evidence type="ECO:0000256" key="13">
    <source>
        <dbReference type="SAM" id="MobiDB-lite"/>
    </source>
</evidence>
<dbReference type="RefSeq" id="WP_123039788.1">
    <property type="nucleotide sequence ID" value="NZ_CP033433.1"/>
</dbReference>
<dbReference type="PANTHER" id="PTHR21237">
    <property type="entry name" value="GRPE PROTEIN"/>
    <property type="match status" value="1"/>
</dbReference>
<feature type="compositionally biased region" description="Acidic residues" evidence="13">
    <location>
        <begin position="30"/>
        <end position="41"/>
    </location>
</feature>
<feature type="region of interest" description="Disordered" evidence="13">
    <location>
        <begin position="1"/>
        <end position="66"/>
    </location>
</feature>
<keyword evidence="6 10" id="KW-0143">Chaperone</keyword>
<reference evidence="14 15" key="1">
    <citation type="submission" date="2018-10" db="EMBL/GenBank/DDBJ databases">
        <title>Genome Sequence of Cohnella sp.</title>
        <authorList>
            <person name="Srinivasan S."/>
            <person name="Kim M.K."/>
        </authorList>
    </citation>
    <scope>NUCLEOTIDE SEQUENCE [LARGE SCALE GENOMIC DNA]</scope>
    <source>
        <strain evidence="14 15">18JY8-7</strain>
    </source>
</reference>
<dbReference type="GO" id="GO:0051087">
    <property type="term" value="F:protein-folding chaperone binding"/>
    <property type="evidence" value="ECO:0007669"/>
    <property type="project" value="InterPro"/>
</dbReference>
<evidence type="ECO:0000256" key="8">
    <source>
        <dbReference type="ARBA" id="ARBA00072274"/>
    </source>
</evidence>
<name>A0A3G3JU24_9BACL</name>
<dbReference type="HAMAP" id="MF_01151">
    <property type="entry name" value="GrpE"/>
    <property type="match status" value="1"/>
</dbReference>
<dbReference type="PROSITE" id="PS01071">
    <property type="entry name" value="GRPE"/>
    <property type="match status" value="1"/>
</dbReference>
<evidence type="ECO:0000256" key="3">
    <source>
        <dbReference type="ARBA" id="ARBA00011738"/>
    </source>
</evidence>
<dbReference type="NCBIfam" id="NF010738">
    <property type="entry name" value="PRK14140.1"/>
    <property type="match status" value="1"/>
</dbReference>
<dbReference type="Gene3D" id="3.90.20.20">
    <property type="match status" value="1"/>
</dbReference>
<keyword evidence="4 10" id="KW-0963">Cytoplasm</keyword>
<evidence type="ECO:0000256" key="9">
    <source>
        <dbReference type="ARBA" id="ARBA00076414"/>
    </source>
</evidence>
<evidence type="ECO:0000256" key="1">
    <source>
        <dbReference type="ARBA" id="ARBA00004496"/>
    </source>
</evidence>
<protein>
    <recommendedName>
        <fullName evidence="8 10">Protein GrpE</fullName>
    </recommendedName>
    <alternativeName>
        <fullName evidence="9 10">HSP-70 cofactor</fullName>
    </alternativeName>
</protein>
<dbReference type="Gene3D" id="2.30.22.10">
    <property type="entry name" value="Head domain of nucleotide exchange factor GrpE"/>
    <property type="match status" value="1"/>
</dbReference>
<sequence length="199" mass="22441">MHKKETKEQERMAEDQEERVETTPAGSEEPAAEEWVPEDNGGDSSAEGQGDPRIAELAKQAEDNHNRYLRVQADFDNFRRRTQKEKEDLAQYASMKLVGQLLPVLDNFERALQAGGESAGTDSFAKGIDMIYRQFSQVMEAEGLRKMDVVGQPFDPELHQAIMQVESEEHEEGTVVEAVQNGYWLKDKVLRPAMVKVSG</sequence>
<evidence type="ECO:0000256" key="2">
    <source>
        <dbReference type="ARBA" id="ARBA00009054"/>
    </source>
</evidence>
<dbReference type="PANTHER" id="PTHR21237:SF23">
    <property type="entry name" value="GRPE PROTEIN HOMOLOG, MITOCHONDRIAL"/>
    <property type="match status" value="1"/>
</dbReference>
<keyword evidence="15" id="KW-1185">Reference proteome</keyword>
<keyword evidence="5 10" id="KW-0346">Stress response</keyword>
<dbReference type="KEGG" id="coh:EAV92_03530"/>
<evidence type="ECO:0000256" key="12">
    <source>
        <dbReference type="RuleBase" id="RU004478"/>
    </source>
</evidence>
<feature type="compositionally biased region" description="Basic and acidic residues" evidence="13">
    <location>
        <begin position="1"/>
        <end position="14"/>
    </location>
</feature>
<dbReference type="GO" id="GO:0051082">
    <property type="term" value="F:unfolded protein binding"/>
    <property type="evidence" value="ECO:0007669"/>
    <property type="project" value="TreeGrafter"/>
</dbReference>
<dbReference type="SUPFAM" id="SSF58014">
    <property type="entry name" value="Coiled-coil domain of nucleotide exchange factor GrpE"/>
    <property type="match status" value="1"/>
</dbReference>
<feature type="compositionally biased region" description="Basic and acidic residues" evidence="13">
    <location>
        <begin position="53"/>
        <end position="66"/>
    </location>
</feature>
<dbReference type="Proteomes" id="UP000269097">
    <property type="component" value="Chromosome"/>
</dbReference>
<dbReference type="AlphaFoldDB" id="A0A3G3JU24"/>
<evidence type="ECO:0000256" key="10">
    <source>
        <dbReference type="HAMAP-Rule" id="MF_01151"/>
    </source>
</evidence>
<dbReference type="FunFam" id="2.30.22.10:FF:000001">
    <property type="entry name" value="Protein GrpE"/>
    <property type="match status" value="1"/>
</dbReference>
<dbReference type="GO" id="GO:0005737">
    <property type="term" value="C:cytoplasm"/>
    <property type="evidence" value="ECO:0007669"/>
    <property type="project" value="UniProtKB-SubCell"/>
</dbReference>
<dbReference type="InterPro" id="IPR009012">
    <property type="entry name" value="GrpE_head"/>
</dbReference>
<dbReference type="CDD" id="cd00446">
    <property type="entry name" value="GrpE"/>
    <property type="match status" value="1"/>
</dbReference>
<dbReference type="InterPro" id="IPR013805">
    <property type="entry name" value="GrpE_CC"/>
</dbReference>
<organism evidence="14 15">
    <name type="scientific">Cohnella candidum</name>
    <dbReference type="NCBI Taxonomy" id="2674991"/>
    <lineage>
        <taxon>Bacteria</taxon>
        <taxon>Bacillati</taxon>
        <taxon>Bacillota</taxon>
        <taxon>Bacilli</taxon>
        <taxon>Bacillales</taxon>
        <taxon>Paenibacillaceae</taxon>
        <taxon>Cohnella</taxon>
    </lineage>
</organism>
<dbReference type="EMBL" id="CP033433">
    <property type="protein sequence ID" value="AYQ71725.1"/>
    <property type="molecule type" value="Genomic_DNA"/>
</dbReference>
<evidence type="ECO:0000256" key="4">
    <source>
        <dbReference type="ARBA" id="ARBA00022490"/>
    </source>
</evidence>
<comment type="subcellular location">
    <subcellularLocation>
        <location evidence="1 10">Cytoplasm</location>
    </subcellularLocation>
</comment>
<evidence type="ECO:0000256" key="5">
    <source>
        <dbReference type="ARBA" id="ARBA00023016"/>
    </source>
</evidence>
<evidence type="ECO:0000313" key="15">
    <source>
        <dbReference type="Proteomes" id="UP000269097"/>
    </source>
</evidence>
<proteinExistence type="inferred from homology"/>